<organism evidence="3 4">
    <name type="scientific">Thermosulfurimonas marina</name>
    <dbReference type="NCBI Taxonomy" id="2047767"/>
    <lineage>
        <taxon>Bacteria</taxon>
        <taxon>Pseudomonadati</taxon>
        <taxon>Thermodesulfobacteriota</taxon>
        <taxon>Thermodesulfobacteria</taxon>
        <taxon>Thermodesulfobacteriales</taxon>
        <taxon>Thermodesulfobacteriaceae</taxon>
        <taxon>Thermosulfurimonas</taxon>
    </lineage>
</organism>
<dbReference type="PANTHER" id="PTHR42947:SF1">
    <property type="entry name" value="COB--COM HETERODISULFIDE REDUCTASE SUBUNIT B 1"/>
    <property type="match status" value="1"/>
</dbReference>
<feature type="domain" description="Cysteine-rich" evidence="2">
    <location>
        <begin position="5"/>
        <end position="83"/>
    </location>
</feature>
<evidence type="ECO:0000259" key="2">
    <source>
        <dbReference type="Pfam" id="PF02754"/>
    </source>
</evidence>
<dbReference type="PANTHER" id="PTHR42947">
    <property type="entry name" value="COB--COM HETERODISULFIDE REDUCTASE SUBUNIT B 1"/>
    <property type="match status" value="1"/>
</dbReference>
<evidence type="ECO:0000313" key="4">
    <source>
        <dbReference type="Proteomes" id="UP000501253"/>
    </source>
</evidence>
<dbReference type="Proteomes" id="UP000501253">
    <property type="component" value="Chromosome"/>
</dbReference>
<dbReference type="GO" id="GO:0016491">
    <property type="term" value="F:oxidoreductase activity"/>
    <property type="evidence" value="ECO:0007669"/>
    <property type="project" value="UniProtKB-KW"/>
</dbReference>
<keyword evidence="4" id="KW-1185">Reference proteome</keyword>
<evidence type="ECO:0000256" key="1">
    <source>
        <dbReference type="ARBA" id="ARBA00023002"/>
    </source>
</evidence>
<proteinExistence type="predicted"/>
<protein>
    <recommendedName>
        <fullName evidence="2">Cysteine-rich domain-containing protein</fullName>
    </recommendedName>
</protein>
<dbReference type="InterPro" id="IPR051278">
    <property type="entry name" value="HdrB/HdrD_reductase"/>
</dbReference>
<accession>A0A6H1WSK2</accession>
<feature type="domain" description="Cysteine-rich" evidence="2">
    <location>
        <begin position="144"/>
        <end position="226"/>
    </location>
</feature>
<dbReference type="Gene3D" id="1.20.1050.140">
    <property type="match status" value="1"/>
</dbReference>
<dbReference type="KEGG" id="tmai:FVE67_04820"/>
<sequence length="259" mass="28978">MHLYYFPGCAAYHLAHSMDQAVEALFELWSLPVKRLADWNCCGAREVSAKAPRVRWFLAARNLALAGEGIVLTGCSLCYHNLRRTEEELLQNEWELNQLNRVLAREGLRYDPSRVRVRHLLDFLVQKEVLSGVPRATSSPKWPVVAYYGCFLARPWPVSEGSLEKVLKLAGYRVKEFSLRESCCGGHLPRSDSPVIESLCRRLLQGAQAIGAEIVAVSCPACRSNLEIYGRVPGVRILYFSELLALAFGVPPSYLGLEG</sequence>
<gene>
    <name evidence="3" type="ORF">FVE67_04820</name>
</gene>
<dbReference type="RefSeq" id="WP_168719510.1">
    <property type="nucleotide sequence ID" value="NZ_CP042909.1"/>
</dbReference>
<keyword evidence="1" id="KW-0560">Oxidoreductase</keyword>
<reference evidence="3 4" key="1">
    <citation type="submission" date="2019-08" db="EMBL/GenBank/DDBJ databases">
        <title>Complete genome sequence of Thermosulfurimonas marina SU872T, an anaerobic thermophilic chemolithoautotrophic bacterium isolated from a shallow marine hydrothermal vent.</title>
        <authorList>
            <person name="Allioux M."/>
            <person name="Jebbar M."/>
            <person name="Slobodkina G."/>
            <person name="Slobodkin A."/>
            <person name="Moalic Y."/>
            <person name="Frolova A."/>
            <person name="Shao Z."/>
            <person name="Alain K."/>
        </authorList>
    </citation>
    <scope>NUCLEOTIDE SEQUENCE [LARGE SCALE GENOMIC DNA]</scope>
    <source>
        <strain evidence="3 4">SU872</strain>
    </source>
</reference>
<dbReference type="Pfam" id="PF02754">
    <property type="entry name" value="CCG"/>
    <property type="match status" value="2"/>
</dbReference>
<dbReference type="AlphaFoldDB" id="A0A6H1WSK2"/>
<dbReference type="EMBL" id="CP042909">
    <property type="protein sequence ID" value="QJA06162.1"/>
    <property type="molecule type" value="Genomic_DNA"/>
</dbReference>
<name>A0A6H1WSK2_9BACT</name>
<dbReference type="InterPro" id="IPR004017">
    <property type="entry name" value="Cys_rich_dom"/>
</dbReference>
<evidence type="ECO:0000313" key="3">
    <source>
        <dbReference type="EMBL" id="QJA06162.1"/>
    </source>
</evidence>